<protein>
    <submittedName>
        <fullName evidence="3">Uncharacterized protein</fullName>
    </submittedName>
</protein>
<evidence type="ECO:0000256" key="1">
    <source>
        <dbReference type="SAM" id="Coils"/>
    </source>
</evidence>
<reference evidence="3" key="2">
    <citation type="submission" date="2023-06" db="EMBL/GenBank/DDBJ databases">
        <authorList>
            <consortium name="Lawrence Berkeley National Laboratory"/>
            <person name="Haridas S."/>
            <person name="Hensen N."/>
            <person name="Bonometti L."/>
            <person name="Westerberg I."/>
            <person name="Brannstrom I.O."/>
            <person name="Guillou S."/>
            <person name="Cros-Aarteil S."/>
            <person name="Calhoun S."/>
            <person name="Kuo A."/>
            <person name="Mondo S."/>
            <person name="Pangilinan J."/>
            <person name="Riley R."/>
            <person name="LaButti K."/>
            <person name="Andreopoulos B."/>
            <person name="Lipzen A."/>
            <person name="Chen C."/>
            <person name="Yanf M."/>
            <person name="Daum C."/>
            <person name="Ng V."/>
            <person name="Clum A."/>
            <person name="Steindorff A."/>
            <person name="Ohm R."/>
            <person name="Martin F."/>
            <person name="Silar P."/>
            <person name="Natvig D."/>
            <person name="Lalanne C."/>
            <person name="Gautier V."/>
            <person name="Ament-velasquez S.L."/>
            <person name="Kruys A."/>
            <person name="Hutchinson M.I."/>
            <person name="Powell A.J."/>
            <person name="Barry K."/>
            <person name="Miller A.N."/>
            <person name="Grigoriev I.V."/>
            <person name="Debuchy R."/>
            <person name="Gladieux P."/>
            <person name="Thoren M.H."/>
            <person name="Johannesson H."/>
        </authorList>
    </citation>
    <scope>NUCLEOTIDE SEQUENCE</scope>
    <source>
        <strain evidence="3">CBS 232.78</strain>
    </source>
</reference>
<gene>
    <name evidence="3" type="ORF">B0H63DRAFT_467717</name>
</gene>
<evidence type="ECO:0000256" key="2">
    <source>
        <dbReference type="SAM" id="MobiDB-lite"/>
    </source>
</evidence>
<proteinExistence type="predicted"/>
<dbReference type="AlphaFoldDB" id="A0AAE0U550"/>
<reference evidence="3" key="1">
    <citation type="journal article" date="2023" name="Mol. Phylogenet. Evol.">
        <title>Genome-scale phylogeny and comparative genomics of the fungal order Sordariales.</title>
        <authorList>
            <person name="Hensen N."/>
            <person name="Bonometti L."/>
            <person name="Westerberg I."/>
            <person name="Brannstrom I.O."/>
            <person name="Guillou S."/>
            <person name="Cros-Aarteil S."/>
            <person name="Calhoun S."/>
            <person name="Haridas S."/>
            <person name="Kuo A."/>
            <person name="Mondo S."/>
            <person name="Pangilinan J."/>
            <person name="Riley R."/>
            <person name="LaButti K."/>
            <person name="Andreopoulos B."/>
            <person name="Lipzen A."/>
            <person name="Chen C."/>
            <person name="Yan M."/>
            <person name="Daum C."/>
            <person name="Ng V."/>
            <person name="Clum A."/>
            <person name="Steindorff A."/>
            <person name="Ohm R.A."/>
            <person name="Martin F."/>
            <person name="Silar P."/>
            <person name="Natvig D.O."/>
            <person name="Lalanne C."/>
            <person name="Gautier V."/>
            <person name="Ament-Velasquez S.L."/>
            <person name="Kruys A."/>
            <person name="Hutchinson M.I."/>
            <person name="Powell A.J."/>
            <person name="Barry K."/>
            <person name="Miller A.N."/>
            <person name="Grigoriev I.V."/>
            <person name="Debuchy R."/>
            <person name="Gladieux P."/>
            <person name="Hiltunen Thoren M."/>
            <person name="Johannesson H."/>
        </authorList>
    </citation>
    <scope>NUCLEOTIDE SEQUENCE</scope>
    <source>
        <strain evidence="3">CBS 232.78</strain>
    </source>
</reference>
<feature type="region of interest" description="Disordered" evidence="2">
    <location>
        <begin position="91"/>
        <end position="129"/>
    </location>
</feature>
<keyword evidence="1" id="KW-0175">Coiled coil</keyword>
<evidence type="ECO:0000313" key="4">
    <source>
        <dbReference type="Proteomes" id="UP001285441"/>
    </source>
</evidence>
<dbReference type="Proteomes" id="UP001285441">
    <property type="component" value="Unassembled WGS sequence"/>
</dbReference>
<comment type="caution">
    <text evidence="3">The sequence shown here is derived from an EMBL/GenBank/DDBJ whole genome shotgun (WGS) entry which is preliminary data.</text>
</comment>
<name>A0AAE0U550_9PEZI</name>
<accession>A0AAE0U550</accession>
<feature type="compositionally biased region" description="Low complexity" evidence="2">
    <location>
        <begin position="105"/>
        <end position="129"/>
    </location>
</feature>
<keyword evidence="4" id="KW-1185">Reference proteome</keyword>
<organism evidence="3 4">
    <name type="scientific">Podospora didyma</name>
    <dbReference type="NCBI Taxonomy" id="330526"/>
    <lineage>
        <taxon>Eukaryota</taxon>
        <taxon>Fungi</taxon>
        <taxon>Dikarya</taxon>
        <taxon>Ascomycota</taxon>
        <taxon>Pezizomycotina</taxon>
        <taxon>Sordariomycetes</taxon>
        <taxon>Sordariomycetidae</taxon>
        <taxon>Sordariales</taxon>
        <taxon>Podosporaceae</taxon>
        <taxon>Podospora</taxon>
    </lineage>
</organism>
<dbReference type="EMBL" id="JAULSW010000002">
    <property type="protein sequence ID" value="KAK3391311.1"/>
    <property type="molecule type" value="Genomic_DNA"/>
</dbReference>
<sequence>MMPCSNCYRLGRECIVAANSRRCKECIDQKVSYNGSDFAAALARNMEEEKKLEEREEELTDKLISVQGEIISVRRRRKVLRTRGKELFGRGMVDFEKENPPTSAPPAQSSFAAQAAPSPSDPSLDWSTLDPSLLEGLSLQSPTLSR</sequence>
<feature type="coiled-coil region" evidence="1">
    <location>
        <begin position="38"/>
        <end position="69"/>
    </location>
</feature>
<evidence type="ECO:0000313" key="3">
    <source>
        <dbReference type="EMBL" id="KAK3391311.1"/>
    </source>
</evidence>